<dbReference type="STRING" id="471704.A0A151IWC1"/>
<organism evidence="2 3">
    <name type="scientific">Trachymyrmex cornetzi</name>
    <dbReference type="NCBI Taxonomy" id="471704"/>
    <lineage>
        <taxon>Eukaryota</taxon>
        <taxon>Metazoa</taxon>
        <taxon>Ecdysozoa</taxon>
        <taxon>Arthropoda</taxon>
        <taxon>Hexapoda</taxon>
        <taxon>Insecta</taxon>
        <taxon>Pterygota</taxon>
        <taxon>Neoptera</taxon>
        <taxon>Endopterygota</taxon>
        <taxon>Hymenoptera</taxon>
        <taxon>Apocrita</taxon>
        <taxon>Aculeata</taxon>
        <taxon>Formicoidea</taxon>
        <taxon>Formicidae</taxon>
        <taxon>Myrmicinae</taxon>
        <taxon>Trachymyrmex</taxon>
    </lineage>
</organism>
<accession>A0A151IWC1</accession>
<proteinExistence type="predicted"/>
<keyword evidence="3" id="KW-1185">Reference proteome</keyword>
<dbReference type="Proteomes" id="UP000078492">
    <property type="component" value="Unassembled WGS sequence"/>
</dbReference>
<sequence>MGRREREWKGVGGKGEEGEEKGRREEEIEMSPLLSNLELKKSVLDQTTSTLIDLVKYLREVTPYFRKASIIQEVGWELQRGFLSATPPPPKSPPRADTRYLPLQLCRLTRAHPSSDPANVQSVNILVNGKFYGRCSKFYVFAATMIAFILPRSMNMNDNRTINWTYAARPNPRRNPFALKCREGRKKIEKDGFAALNVRVYMIPVTASIILRLKTFSYTRRALKTNRQACIRRRPFRKLAGAFLDHELQKPVQPFEILLNSSSGMKDFSQGRRLLCKLLQDNRKLCEKHFLRVSVYQEIISRTTSRDKRKQYCDSADINSCKCYQRIQVCEAIDYIVRQASGCTSCKSYLNWRWQVYPSGRLLTSESIGSLRGINSFTCSSCLVHVGFLNKRSANEAKAASKDESAARKPDGIVEHGLLTCDRIRIQTSSSQFRHSLTRRRMHPYLNTLVRLVLSGVEMARRYGREFEVHASNVGAQLEIELSSTREVVWCLYNVPSDCNAETIRNPFRNARSQEIGVYPSIENLLRNSVSNRNRFRYPEKAGRNVVLLSCAASRIRNLVNSPETVNSGTFDSFLNIFHILLQYIWYNPLTPLPRGGALDVEKLDKISGI</sequence>
<dbReference type="AlphaFoldDB" id="A0A151IWC1"/>
<protein>
    <submittedName>
        <fullName evidence="2">Beta-1-syntrophin</fullName>
    </submittedName>
</protein>
<evidence type="ECO:0000313" key="2">
    <source>
        <dbReference type="EMBL" id="KYN12082.1"/>
    </source>
</evidence>
<reference evidence="2 3" key="1">
    <citation type="submission" date="2015-09" db="EMBL/GenBank/DDBJ databases">
        <title>Trachymyrmex cornetzi WGS genome.</title>
        <authorList>
            <person name="Nygaard S."/>
            <person name="Hu H."/>
            <person name="Boomsma J."/>
            <person name="Zhang G."/>
        </authorList>
    </citation>
    <scope>NUCLEOTIDE SEQUENCE [LARGE SCALE GENOMIC DNA]</scope>
    <source>
        <strain evidence="2">Tcor2-1</strain>
        <tissue evidence="2">Whole body</tissue>
    </source>
</reference>
<dbReference type="EMBL" id="KQ980870">
    <property type="protein sequence ID" value="KYN12082.1"/>
    <property type="molecule type" value="Genomic_DNA"/>
</dbReference>
<evidence type="ECO:0000256" key="1">
    <source>
        <dbReference type="SAM" id="MobiDB-lite"/>
    </source>
</evidence>
<feature type="compositionally biased region" description="Basic and acidic residues" evidence="1">
    <location>
        <begin position="1"/>
        <end position="26"/>
    </location>
</feature>
<feature type="region of interest" description="Disordered" evidence="1">
    <location>
        <begin position="1"/>
        <end position="27"/>
    </location>
</feature>
<dbReference type="SUPFAM" id="SSF50729">
    <property type="entry name" value="PH domain-like"/>
    <property type="match status" value="1"/>
</dbReference>
<evidence type="ECO:0000313" key="3">
    <source>
        <dbReference type="Proteomes" id="UP000078492"/>
    </source>
</evidence>
<gene>
    <name evidence="2" type="ORF">ALC57_15760</name>
</gene>
<name>A0A151IWC1_9HYME</name>